<dbReference type="SUPFAM" id="SSF52821">
    <property type="entry name" value="Rhodanese/Cell cycle control phosphatase"/>
    <property type="match status" value="1"/>
</dbReference>
<evidence type="ECO:0000259" key="7">
    <source>
        <dbReference type="PROSITE" id="PS50054"/>
    </source>
</evidence>
<accession>A0A4V1IV11</accession>
<feature type="compositionally biased region" description="Basic and acidic residues" evidence="5">
    <location>
        <begin position="711"/>
        <end position="721"/>
    </location>
</feature>
<keyword evidence="10" id="KW-1185">Reference proteome</keyword>
<dbReference type="PANTHER" id="PTHR10159:SF519">
    <property type="entry name" value="DUAL SPECIFICITY PROTEIN PHOSPHATASE MPK3"/>
    <property type="match status" value="1"/>
</dbReference>
<keyword evidence="4" id="KW-0904">Protein phosphatase</keyword>
<evidence type="ECO:0000313" key="9">
    <source>
        <dbReference type="EMBL" id="RKP02439.1"/>
    </source>
</evidence>
<feature type="domain" description="Tyrosine-protein phosphatase" evidence="7">
    <location>
        <begin position="787"/>
        <end position="938"/>
    </location>
</feature>
<evidence type="ECO:0000256" key="3">
    <source>
        <dbReference type="ARBA" id="ARBA00022801"/>
    </source>
</evidence>
<feature type="region of interest" description="Disordered" evidence="5">
    <location>
        <begin position="663"/>
        <end position="787"/>
    </location>
</feature>
<reference evidence="10" key="1">
    <citation type="journal article" date="2018" name="Nat. Microbiol.">
        <title>Leveraging single-cell genomics to expand the fungal tree of life.</title>
        <authorList>
            <person name="Ahrendt S.R."/>
            <person name="Quandt C.A."/>
            <person name="Ciobanu D."/>
            <person name="Clum A."/>
            <person name="Salamov A."/>
            <person name="Andreopoulos B."/>
            <person name="Cheng J.F."/>
            <person name="Woyke T."/>
            <person name="Pelin A."/>
            <person name="Henrissat B."/>
            <person name="Reynolds N.K."/>
            <person name="Benny G.L."/>
            <person name="Smith M.E."/>
            <person name="James T.Y."/>
            <person name="Grigoriev I.V."/>
        </authorList>
    </citation>
    <scope>NUCLEOTIDE SEQUENCE [LARGE SCALE GENOMIC DNA]</scope>
    <source>
        <strain evidence="10">ATCC 52028</strain>
    </source>
</reference>
<dbReference type="PROSITE" id="PS00383">
    <property type="entry name" value="TYR_PHOSPHATASE_1"/>
    <property type="match status" value="1"/>
</dbReference>
<dbReference type="InterPro" id="IPR036873">
    <property type="entry name" value="Rhodanese-like_dom_sf"/>
</dbReference>
<organism evidence="9 10">
    <name type="scientific">Caulochytrium protostelioides</name>
    <dbReference type="NCBI Taxonomy" id="1555241"/>
    <lineage>
        <taxon>Eukaryota</taxon>
        <taxon>Fungi</taxon>
        <taxon>Fungi incertae sedis</taxon>
        <taxon>Chytridiomycota</taxon>
        <taxon>Chytridiomycota incertae sedis</taxon>
        <taxon>Chytridiomycetes</taxon>
        <taxon>Caulochytriales</taxon>
        <taxon>Caulochytriaceae</taxon>
        <taxon>Caulochytrium</taxon>
    </lineage>
</organism>
<dbReference type="SMART" id="SM00195">
    <property type="entry name" value="DSPc"/>
    <property type="match status" value="1"/>
</dbReference>
<dbReference type="InterPro" id="IPR016130">
    <property type="entry name" value="Tyr_Pase_AS"/>
</dbReference>
<dbReference type="SUPFAM" id="SSF52799">
    <property type="entry name" value="(Phosphotyrosine protein) phosphatases II"/>
    <property type="match status" value="1"/>
</dbReference>
<dbReference type="PROSITE" id="PS50056">
    <property type="entry name" value="TYR_PHOSPHATASE_2"/>
    <property type="match status" value="1"/>
</dbReference>
<dbReference type="GO" id="GO:0005737">
    <property type="term" value="C:cytoplasm"/>
    <property type="evidence" value="ECO:0007669"/>
    <property type="project" value="TreeGrafter"/>
</dbReference>
<dbReference type="PANTHER" id="PTHR10159">
    <property type="entry name" value="DUAL SPECIFICITY PROTEIN PHOSPHATASE"/>
    <property type="match status" value="1"/>
</dbReference>
<dbReference type="PROSITE" id="PS50054">
    <property type="entry name" value="TYR_PHOSPHATASE_DUAL"/>
    <property type="match status" value="1"/>
</dbReference>
<dbReference type="EMBL" id="ML014143">
    <property type="protein sequence ID" value="RKP02439.1"/>
    <property type="molecule type" value="Genomic_DNA"/>
</dbReference>
<evidence type="ECO:0000256" key="5">
    <source>
        <dbReference type="SAM" id="MobiDB-lite"/>
    </source>
</evidence>
<dbReference type="AlphaFoldDB" id="A0A4V1IV11"/>
<dbReference type="GO" id="GO:0043409">
    <property type="term" value="P:negative regulation of MAPK cascade"/>
    <property type="evidence" value="ECO:0007669"/>
    <property type="project" value="TreeGrafter"/>
</dbReference>
<keyword evidence="6" id="KW-0732">Signal</keyword>
<dbReference type="OrthoDB" id="273181at2759"/>
<dbReference type="Proteomes" id="UP000274922">
    <property type="component" value="Unassembled WGS sequence"/>
</dbReference>
<dbReference type="InterPro" id="IPR029021">
    <property type="entry name" value="Prot-tyrosine_phosphatase-like"/>
</dbReference>
<keyword evidence="3" id="KW-0378">Hydrolase</keyword>
<evidence type="ECO:0000256" key="6">
    <source>
        <dbReference type="SAM" id="SignalP"/>
    </source>
</evidence>
<evidence type="ECO:0000256" key="4">
    <source>
        <dbReference type="ARBA" id="ARBA00022912"/>
    </source>
</evidence>
<dbReference type="InterPro" id="IPR000340">
    <property type="entry name" value="Dual-sp_phosphatase_cat-dom"/>
</dbReference>
<dbReference type="InterPro" id="IPR000387">
    <property type="entry name" value="Tyr_Pase_dom"/>
</dbReference>
<evidence type="ECO:0000313" key="10">
    <source>
        <dbReference type="Proteomes" id="UP000274922"/>
    </source>
</evidence>
<dbReference type="Gene3D" id="3.90.190.10">
    <property type="entry name" value="Protein tyrosine phosphatase superfamily"/>
    <property type="match status" value="1"/>
</dbReference>
<feature type="region of interest" description="Disordered" evidence="5">
    <location>
        <begin position="616"/>
        <end position="649"/>
    </location>
</feature>
<dbReference type="EC" id="3.1.3.48" evidence="2"/>
<name>A0A4V1IV11_9FUNG</name>
<dbReference type="GO" id="GO:0008330">
    <property type="term" value="F:protein tyrosine/threonine phosphatase activity"/>
    <property type="evidence" value="ECO:0007669"/>
    <property type="project" value="TreeGrafter"/>
</dbReference>
<evidence type="ECO:0000256" key="2">
    <source>
        <dbReference type="ARBA" id="ARBA00013064"/>
    </source>
</evidence>
<evidence type="ECO:0000256" key="1">
    <source>
        <dbReference type="ARBA" id="ARBA00008601"/>
    </source>
</evidence>
<proteinExistence type="inferred from homology"/>
<sequence length="963" mass="97971">MRDQRLSTLAGLALSAVASAPAATAHAAAAAAAADSAASDRRMGGTAGGASAAAPPHAAKLAAATAAATAPTTPATAGYGMRRAASDAAPAPAPPPAVDSLQKPAMRHLVASRETGLSVLAAGDMALRVDGLAAPMDADDSFRYMSTSETVLSMGSSVPSPALDSATSAASAAVSGSVSEALSRVDGHPASGLAGGLASPTRAGDGDAQDLEGSGVLARALPALRLHDHPPVPALVSRSASFATTTGTTTTTTATLTPFSSAAMATAATATATRHAESVQDHLRWALELETSRAAVPLTSPSEREPCALPAATASPLTLTSADDSYAVTPEELAAALLPNEATSTAPSPRLIGPILLIDTRVMAEFSQVHLAGSINVNLPVLILKRLRRGSIGHFQLENFITHPAHKAAYDVWRNAPHAPAVVSTAWPAWSPLTTGPDGMAGAPPIQGDEALGLAIPSPLSLSPSLSSTTSSPALAFTAPSPGPRSIVLYDDTMQDPQSEVYELMTILQKSFPQHADAPSPVRLSFLQGGFHAVMGLCHTRPSLAELLVMDGAAPREGGGGLRLLSPQSMTMDMKTPQATPYEAASPGYGEPTTPGGMHRAVPTRKKSAFSINTAGIGHNKSKTTGGLRRALTTRDPSQRAVDASDASRGGIASLNASALRPHFPLLEDPEGPPQTAAVLNGPPPGWPDAAPAGRVTHPHDAPAAAGAMDTDARPDGHDAATGDDASGRRGRAQSQGVPPSGAHATRAPHGAQSHPETYDASFLSPGTSSSHSNMPSPSPQSSRPLEPCSLVVPRLYIGSDQLPSHADGLAAMARLGITHVLNMAAECSETAALCAQHFETRYIPIWDHADQEIEGPLADAVSFIRTTLATPGNAVFVHCKAGRSRSATAVIGYLLSAGGGGLSLKAAYDQVKTVRPGVSPNLGFMLALAKLERESVDAVATTPLSLASVSTCDPHGATGPTS</sequence>
<feature type="signal peptide" evidence="6">
    <location>
        <begin position="1"/>
        <end position="24"/>
    </location>
</feature>
<dbReference type="STRING" id="1555241.A0A4V1IV11"/>
<evidence type="ECO:0000259" key="8">
    <source>
        <dbReference type="PROSITE" id="PS50056"/>
    </source>
</evidence>
<gene>
    <name evidence="9" type="ORF">CXG81DRAFT_24901</name>
</gene>
<dbReference type="GO" id="GO:0017017">
    <property type="term" value="F:MAP kinase tyrosine/serine/threonine phosphatase activity"/>
    <property type="evidence" value="ECO:0007669"/>
    <property type="project" value="TreeGrafter"/>
</dbReference>
<protein>
    <recommendedName>
        <fullName evidence="2">protein-tyrosine-phosphatase</fullName>
        <ecNumber evidence="2">3.1.3.48</ecNumber>
    </recommendedName>
</protein>
<feature type="compositionally biased region" description="Low complexity" evidence="5">
    <location>
        <begin position="624"/>
        <end position="635"/>
    </location>
</feature>
<dbReference type="CDD" id="cd14498">
    <property type="entry name" value="DSP"/>
    <property type="match status" value="1"/>
</dbReference>
<dbReference type="Pfam" id="PF00782">
    <property type="entry name" value="DSPc"/>
    <property type="match status" value="1"/>
</dbReference>
<dbReference type="Gene3D" id="3.40.250.10">
    <property type="entry name" value="Rhodanese-like domain"/>
    <property type="match status" value="1"/>
</dbReference>
<feature type="compositionally biased region" description="Low complexity" evidence="5">
    <location>
        <begin position="765"/>
        <end position="787"/>
    </location>
</feature>
<feature type="domain" description="Tyrosine specific protein phosphatases" evidence="8">
    <location>
        <begin position="859"/>
        <end position="919"/>
    </location>
</feature>
<comment type="similarity">
    <text evidence="1">Belongs to the protein-tyrosine phosphatase family. Non-receptor class dual specificity subfamily.</text>
</comment>
<dbReference type="GO" id="GO:0033550">
    <property type="term" value="F:MAP kinase tyrosine phosphatase activity"/>
    <property type="evidence" value="ECO:0007669"/>
    <property type="project" value="TreeGrafter"/>
</dbReference>
<dbReference type="InterPro" id="IPR020422">
    <property type="entry name" value="TYR_PHOSPHATASE_DUAL_dom"/>
</dbReference>
<feature type="chain" id="PRO_5021007630" description="protein-tyrosine-phosphatase" evidence="6">
    <location>
        <begin position="25"/>
        <end position="963"/>
    </location>
</feature>